<feature type="transmembrane region" description="Helical" evidence="7">
    <location>
        <begin position="21"/>
        <end position="40"/>
    </location>
</feature>
<keyword evidence="5 7" id="KW-1133">Transmembrane helix</keyword>
<keyword evidence="4 7" id="KW-0812">Transmembrane</keyword>
<reference evidence="9" key="1">
    <citation type="submission" date="2020-10" db="EMBL/GenBank/DDBJ databases">
        <authorList>
            <person name="Gilroy R."/>
        </authorList>
    </citation>
    <scope>NUCLEOTIDE SEQUENCE</scope>
    <source>
        <strain evidence="9">ChiGjej1B1-1684</strain>
    </source>
</reference>
<dbReference type="AlphaFoldDB" id="A0A9D1LZA1"/>
<evidence type="ECO:0000256" key="6">
    <source>
        <dbReference type="ARBA" id="ARBA00023136"/>
    </source>
</evidence>
<comment type="caution">
    <text evidence="9">The sequence shown here is derived from an EMBL/GenBank/DDBJ whole genome shotgun (WGS) entry which is preliminary data.</text>
</comment>
<evidence type="ECO:0000259" key="8">
    <source>
        <dbReference type="Pfam" id="PF02706"/>
    </source>
</evidence>
<name>A0A9D1LZA1_9FIRM</name>
<evidence type="ECO:0000256" key="1">
    <source>
        <dbReference type="ARBA" id="ARBA00004651"/>
    </source>
</evidence>
<keyword evidence="3" id="KW-1003">Cell membrane</keyword>
<proteinExistence type="inferred from homology"/>
<feature type="transmembrane region" description="Helical" evidence="7">
    <location>
        <begin position="174"/>
        <end position="192"/>
    </location>
</feature>
<dbReference type="PANTHER" id="PTHR32309:SF13">
    <property type="entry name" value="FERRIC ENTEROBACTIN TRANSPORT PROTEIN FEPE"/>
    <property type="match status" value="1"/>
</dbReference>
<dbReference type="PANTHER" id="PTHR32309">
    <property type="entry name" value="TYROSINE-PROTEIN KINASE"/>
    <property type="match status" value="1"/>
</dbReference>
<reference evidence="9" key="2">
    <citation type="journal article" date="2021" name="PeerJ">
        <title>Extensive microbial diversity within the chicken gut microbiome revealed by metagenomics and culture.</title>
        <authorList>
            <person name="Gilroy R."/>
            <person name="Ravi A."/>
            <person name="Getino M."/>
            <person name="Pursley I."/>
            <person name="Horton D.L."/>
            <person name="Alikhan N.F."/>
            <person name="Baker D."/>
            <person name="Gharbi K."/>
            <person name="Hall N."/>
            <person name="Watson M."/>
            <person name="Adriaenssens E.M."/>
            <person name="Foster-Nyarko E."/>
            <person name="Jarju S."/>
            <person name="Secka A."/>
            <person name="Antonio M."/>
            <person name="Oren A."/>
            <person name="Chaudhuri R.R."/>
            <person name="La Ragione R."/>
            <person name="Hildebrand F."/>
            <person name="Pallen M.J."/>
        </authorList>
    </citation>
    <scope>NUCLEOTIDE SEQUENCE</scope>
    <source>
        <strain evidence="9">ChiGjej1B1-1684</strain>
    </source>
</reference>
<evidence type="ECO:0000256" key="4">
    <source>
        <dbReference type="ARBA" id="ARBA00022692"/>
    </source>
</evidence>
<comment type="subcellular location">
    <subcellularLocation>
        <location evidence="1">Cell membrane</location>
        <topology evidence="1">Multi-pass membrane protein</topology>
    </subcellularLocation>
</comment>
<evidence type="ECO:0000256" key="5">
    <source>
        <dbReference type="ARBA" id="ARBA00022989"/>
    </source>
</evidence>
<gene>
    <name evidence="9" type="ORF">IAD22_07840</name>
</gene>
<dbReference type="InterPro" id="IPR050445">
    <property type="entry name" value="Bact_polysacc_biosynth/exp"/>
</dbReference>
<dbReference type="GO" id="GO:0004713">
    <property type="term" value="F:protein tyrosine kinase activity"/>
    <property type="evidence" value="ECO:0007669"/>
    <property type="project" value="TreeGrafter"/>
</dbReference>
<dbReference type="Proteomes" id="UP000824118">
    <property type="component" value="Unassembled WGS sequence"/>
</dbReference>
<evidence type="ECO:0000313" key="9">
    <source>
        <dbReference type="EMBL" id="HIU50908.1"/>
    </source>
</evidence>
<evidence type="ECO:0000313" key="10">
    <source>
        <dbReference type="Proteomes" id="UP000824118"/>
    </source>
</evidence>
<dbReference type="EMBL" id="DVNG01000117">
    <property type="protein sequence ID" value="HIU50908.1"/>
    <property type="molecule type" value="Genomic_DNA"/>
</dbReference>
<accession>A0A9D1LZA1</accession>
<feature type="domain" description="Polysaccharide chain length determinant N-terminal" evidence="8">
    <location>
        <begin position="4"/>
        <end position="79"/>
    </location>
</feature>
<comment type="similarity">
    <text evidence="2">Belongs to the CpsC/CapA family.</text>
</comment>
<sequence>MKKEFSLMDFLNMLKKHLKMVIILPIIGCILALSYSFLLVTPQYTASSLILIQNYEVVNNNGDEASTDEYRVYSSDLQASATLAKNCSILFAADPDMRAVLGSSKMSVSSMDESNFLKITITSDNPQVAADTANKIADMAYDVYLEVFKAGNVTTISNAEAPTKPSSPNVVKNGLFGIVGGLVVAFVIAFLIEISDNTIKKDDDLYKIYNIPVFAEIIDFTSSEGRGNKR</sequence>
<protein>
    <recommendedName>
        <fullName evidence="8">Polysaccharide chain length determinant N-terminal domain-containing protein</fullName>
    </recommendedName>
</protein>
<dbReference type="GO" id="GO:0005886">
    <property type="term" value="C:plasma membrane"/>
    <property type="evidence" value="ECO:0007669"/>
    <property type="project" value="UniProtKB-SubCell"/>
</dbReference>
<evidence type="ECO:0000256" key="2">
    <source>
        <dbReference type="ARBA" id="ARBA00006683"/>
    </source>
</evidence>
<evidence type="ECO:0000256" key="7">
    <source>
        <dbReference type="SAM" id="Phobius"/>
    </source>
</evidence>
<dbReference type="Pfam" id="PF02706">
    <property type="entry name" value="Wzz"/>
    <property type="match status" value="1"/>
</dbReference>
<dbReference type="InterPro" id="IPR003856">
    <property type="entry name" value="LPS_length_determ_N"/>
</dbReference>
<organism evidence="9 10">
    <name type="scientific">Candidatus Limousia pullorum</name>
    <dbReference type="NCBI Taxonomy" id="2840860"/>
    <lineage>
        <taxon>Bacteria</taxon>
        <taxon>Bacillati</taxon>
        <taxon>Bacillota</taxon>
        <taxon>Clostridia</taxon>
        <taxon>Eubacteriales</taxon>
        <taxon>Oscillospiraceae</taxon>
        <taxon>Oscillospiraceae incertae sedis</taxon>
        <taxon>Candidatus Limousia</taxon>
    </lineage>
</organism>
<keyword evidence="6 7" id="KW-0472">Membrane</keyword>
<evidence type="ECO:0000256" key="3">
    <source>
        <dbReference type="ARBA" id="ARBA00022475"/>
    </source>
</evidence>